<reference evidence="2 3" key="1">
    <citation type="journal article" date="2022" name="Antonie Van Leeuwenhoek">
        <title>Whole genome sequencing of the halophilic Halomonas qaidamensis XH36, a novel species strain with high ectoine production.</title>
        <authorList>
            <person name="Zhang T."/>
            <person name="Cui T."/>
            <person name="Cao Y."/>
            <person name="Li Y."/>
            <person name="Li F."/>
            <person name="Zhu D."/>
            <person name="Xing J."/>
        </authorList>
    </citation>
    <scope>NUCLEOTIDE SEQUENCE [LARGE SCALE GENOMIC DNA]</scope>
    <source>
        <strain evidence="2 3">XH36</strain>
    </source>
</reference>
<evidence type="ECO:0000256" key="1">
    <source>
        <dbReference type="SAM" id="MobiDB-lite"/>
    </source>
</evidence>
<keyword evidence="3" id="KW-1185">Reference proteome</keyword>
<feature type="region of interest" description="Disordered" evidence="1">
    <location>
        <begin position="216"/>
        <end position="253"/>
    </location>
</feature>
<proteinExistence type="predicted"/>
<dbReference type="EMBL" id="CP080627">
    <property type="protein sequence ID" value="UYV18052.1"/>
    <property type="molecule type" value="Genomic_DNA"/>
</dbReference>
<accession>A0ABY6JNE2</accession>
<name>A0ABY6JNE2_9GAMM</name>
<protein>
    <submittedName>
        <fullName evidence="2">Uncharacterized protein</fullName>
    </submittedName>
</protein>
<gene>
    <name evidence="2" type="ORF">K1Y77_11195</name>
</gene>
<sequence>MPSTHANILYIGPLRPETLALLESISTEKALFVTPTQQETQWQEVQAAIPSAAQQIAKLAEASGELPYYEFNLPEFNASQPASGLYTLYPGLELIESDTQALKSVAGLLEEIGSQAVDMLVVEQPELVWPTLQALAGSQHDQQMNQLWLRVGSVPLYQDTPEVAEILSWCEQHGFELQARNEEDPDLPLLQLTRHAYYYRWKEEAKRSAKLAKQLKTAQQESEKQQAQQEKEQIEQAKKHEQQQADYQKRLKDSEEQLRQQQVKYEQLQQQNKKLQQQLTEQQAEVEALQATLEKQQAIAASVTALHQALDNKFEEHQAYLKKTVNALGQHITRCTQDK</sequence>
<evidence type="ECO:0000313" key="3">
    <source>
        <dbReference type="Proteomes" id="UP001163082"/>
    </source>
</evidence>
<organism evidence="2 3">
    <name type="scientific">Halomonas qaidamensis</name>
    <dbReference type="NCBI Taxonomy" id="2866211"/>
    <lineage>
        <taxon>Bacteria</taxon>
        <taxon>Pseudomonadati</taxon>
        <taxon>Pseudomonadota</taxon>
        <taxon>Gammaproteobacteria</taxon>
        <taxon>Oceanospirillales</taxon>
        <taxon>Halomonadaceae</taxon>
        <taxon>Halomonas</taxon>
    </lineage>
</organism>
<dbReference type="RefSeq" id="WP_264428504.1">
    <property type="nucleotide sequence ID" value="NZ_CP080627.1"/>
</dbReference>
<feature type="compositionally biased region" description="Basic and acidic residues" evidence="1">
    <location>
        <begin position="221"/>
        <end position="253"/>
    </location>
</feature>
<evidence type="ECO:0000313" key="2">
    <source>
        <dbReference type="EMBL" id="UYV18052.1"/>
    </source>
</evidence>
<dbReference type="Proteomes" id="UP001163082">
    <property type="component" value="Chromosome"/>
</dbReference>